<dbReference type="PROSITE" id="PS50846">
    <property type="entry name" value="HMA_2"/>
    <property type="match status" value="1"/>
</dbReference>
<dbReference type="InterPro" id="IPR036163">
    <property type="entry name" value="HMA_dom_sf"/>
</dbReference>
<evidence type="ECO:0000259" key="6">
    <source>
        <dbReference type="PROSITE" id="PS50846"/>
    </source>
</evidence>
<keyword evidence="1" id="KW-0488">Methylation</keyword>
<evidence type="ECO:0000256" key="4">
    <source>
        <dbReference type="ARBA" id="ARBA00023289"/>
    </source>
</evidence>
<dbReference type="OrthoDB" id="689350at2759"/>
<accession>B9T7Q2</accession>
<dbReference type="SUPFAM" id="SSF55008">
    <property type="entry name" value="HMA, heavy metal-associated domain"/>
    <property type="match status" value="1"/>
</dbReference>
<dbReference type="STRING" id="3988.B9T7Q2"/>
<organism evidence="7 8">
    <name type="scientific">Ricinus communis</name>
    <name type="common">Castor bean</name>
    <dbReference type="NCBI Taxonomy" id="3988"/>
    <lineage>
        <taxon>Eukaryota</taxon>
        <taxon>Viridiplantae</taxon>
        <taxon>Streptophyta</taxon>
        <taxon>Embryophyta</taxon>
        <taxon>Tracheophyta</taxon>
        <taxon>Spermatophyta</taxon>
        <taxon>Magnoliopsida</taxon>
        <taxon>eudicotyledons</taxon>
        <taxon>Gunneridae</taxon>
        <taxon>Pentapetalae</taxon>
        <taxon>rosids</taxon>
        <taxon>fabids</taxon>
        <taxon>Malpighiales</taxon>
        <taxon>Euphorbiaceae</taxon>
        <taxon>Acalyphoideae</taxon>
        <taxon>Acalypheae</taxon>
        <taxon>Ricinus</taxon>
    </lineage>
</organism>
<dbReference type="KEGG" id="rcu:8261793"/>
<keyword evidence="8" id="KW-1185">Reference proteome</keyword>
<dbReference type="PANTHER" id="PTHR45868:SF32">
    <property type="entry name" value="HMA DOMAIN-CONTAINING PROTEIN"/>
    <property type="match status" value="1"/>
</dbReference>
<evidence type="ECO:0000256" key="1">
    <source>
        <dbReference type="ARBA" id="ARBA00022481"/>
    </source>
</evidence>
<dbReference type="InParanoid" id="B9T7Q2"/>
<gene>
    <name evidence="7" type="ORF">RCOM_0140640</name>
</gene>
<dbReference type="PANTHER" id="PTHR45868">
    <property type="entry name" value="HEAVY METAL-ASSOCIATED ISOPRENYLATED PLANT PROTEIN 33-RELATED"/>
    <property type="match status" value="1"/>
</dbReference>
<dbReference type="eggNOG" id="KOG1603">
    <property type="taxonomic scope" value="Eukaryota"/>
</dbReference>
<proteinExistence type="inferred from homology"/>
<protein>
    <submittedName>
        <fullName evidence="7">Chloroplast-targeted copper chaperone, putative</fullName>
    </submittedName>
</protein>
<dbReference type="Pfam" id="PF00403">
    <property type="entry name" value="HMA"/>
    <property type="match status" value="1"/>
</dbReference>
<keyword evidence="2" id="KW-0479">Metal-binding</keyword>
<evidence type="ECO:0000256" key="2">
    <source>
        <dbReference type="ARBA" id="ARBA00022723"/>
    </source>
</evidence>
<dbReference type="Gene3D" id="3.30.70.100">
    <property type="match status" value="1"/>
</dbReference>
<name>B9T7Q2_RICCO</name>
<comment type="similarity">
    <text evidence="5">Belongs to the HIPP family.</text>
</comment>
<evidence type="ECO:0000256" key="5">
    <source>
        <dbReference type="ARBA" id="ARBA00024045"/>
    </source>
</evidence>
<dbReference type="EMBL" id="EQ974798">
    <property type="protein sequence ID" value="EEF28114.1"/>
    <property type="molecule type" value="Genomic_DNA"/>
</dbReference>
<evidence type="ECO:0000256" key="3">
    <source>
        <dbReference type="ARBA" id="ARBA00023288"/>
    </source>
</evidence>
<dbReference type="CDD" id="cd00371">
    <property type="entry name" value="HMA"/>
    <property type="match status" value="1"/>
</dbReference>
<dbReference type="OMA" id="NCEGCKQ"/>
<evidence type="ECO:0000313" key="7">
    <source>
        <dbReference type="EMBL" id="EEF28114.1"/>
    </source>
</evidence>
<dbReference type="Proteomes" id="UP000008311">
    <property type="component" value="Unassembled WGS sequence"/>
</dbReference>
<keyword evidence="4" id="KW-0636">Prenylation</keyword>
<dbReference type="InterPro" id="IPR006121">
    <property type="entry name" value="HMA_dom"/>
</dbReference>
<feature type="domain" description="HMA" evidence="6">
    <location>
        <begin position="12"/>
        <end position="75"/>
    </location>
</feature>
<keyword evidence="3" id="KW-0449">Lipoprotein</keyword>
<dbReference type="FunFam" id="3.30.70.100:FF:000008">
    <property type="entry name" value="Copper transport protein ATOX1"/>
    <property type="match status" value="1"/>
</dbReference>
<dbReference type="FunCoup" id="B9T7Q2">
    <property type="interactions" value="20"/>
</dbReference>
<dbReference type="AlphaFoldDB" id="B9T7Q2"/>
<evidence type="ECO:0000313" key="8">
    <source>
        <dbReference type="Proteomes" id="UP000008311"/>
    </source>
</evidence>
<sequence>MLRNGHDQLVKIETHVLKVHINCEGCKEKVRKKLKRIEGVYSVEIDTENQMVIVSGSVDPSTLLRKLVKSGKRAELYPPSSIRKLKQEQANMNQIQFLANEINTPKNQYRFPVSFMNEIGDMRSFENFPNQNIGMKAVGAAIAHHDLMAANRMGNIYMDEDIFASDEGWDDDDIPSLITDADDEENGNGFPGLKGHEFNGMPSYDKHNNLPPLIMANRQQQGHYHNYPLTQRNYLYRQGGHVNENMTNDIYMHQPHVINNALSMSTLKTEYNPYAA</sequence>
<dbReference type="GO" id="GO:0046872">
    <property type="term" value="F:metal ion binding"/>
    <property type="evidence" value="ECO:0007669"/>
    <property type="project" value="UniProtKB-KW"/>
</dbReference>
<reference evidence="8" key="1">
    <citation type="journal article" date="2010" name="Nat. Biotechnol.">
        <title>Draft genome sequence of the oilseed species Ricinus communis.</title>
        <authorList>
            <person name="Chan A.P."/>
            <person name="Crabtree J."/>
            <person name="Zhao Q."/>
            <person name="Lorenzi H."/>
            <person name="Orvis J."/>
            <person name="Puiu D."/>
            <person name="Melake-Berhan A."/>
            <person name="Jones K.M."/>
            <person name="Redman J."/>
            <person name="Chen G."/>
            <person name="Cahoon E.B."/>
            <person name="Gedil M."/>
            <person name="Stanke M."/>
            <person name="Haas B.J."/>
            <person name="Wortman J.R."/>
            <person name="Fraser-Liggett C.M."/>
            <person name="Ravel J."/>
            <person name="Rabinowicz P.D."/>
        </authorList>
    </citation>
    <scope>NUCLEOTIDE SEQUENCE [LARGE SCALE GENOMIC DNA]</scope>
    <source>
        <strain evidence="8">cv. Hale</strain>
    </source>
</reference>